<dbReference type="PANTHER" id="PTHR31793">
    <property type="entry name" value="4-HYDROXYBENZOYL-COA THIOESTERASE FAMILY MEMBER"/>
    <property type="match status" value="1"/>
</dbReference>
<accession>A0A0J8V937</accession>
<keyword evidence="4" id="KW-1185">Reference proteome</keyword>
<keyword evidence="2" id="KW-0378">Hydrolase</keyword>
<dbReference type="GO" id="GO:0047617">
    <property type="term" value="F:fatty acyl-CoA hydrolase activity"/>
    <property type="evidence" value="ECO:0007669"/>
    <property type="project" value="TreeGrafter"/>
</dbReference>
<evidence type="ECO:0000313" key="3">
    <source>
        <dbReference type="EMBL" id="PSW22874.1"/>
    </source>
</evidence>
<protein>
    <submittedName>
        <fullName evidence="3">Acyl-CoA thioesterase</fullName>
    </submittedName>
</protein>
<dbReference type="CDD" id="cd00586">
    <property type="entry name" value="4HBT"/>
    <property type="match status" value="1"/>
</dbReference>
<evidence type="ECO:0000256" key="2">
    <source>
        <dbReference type="ARBA" id="ARBA00022801"/>
    </source>
</evidence>
<evidence type="ECO:0000256" key="1">
    <source>
        <dbReference type="ARBA" id="ARBA00005953"/>
    </source>
</evidence>
<dbReference type="STRING" id="680026.AB733_15625"/>
<gene>
    <name evidence="3" type="ORF">C9I94_19050</name>
</gene>
<dbReference type="InterPro" id="IPR050563">
    <property type="entry name" value="4-hydroxybenzoyl-CoA_TE"/>
</dbReference>
<dbReference type="RefSeq" id="WP_048899610.1">
    <property type="nucleotide sequence ID" value="NZ_AP024853.1"/>
</dbReference>
<dbReference type="EMBL" id="PYLZ01000011">
    <property type="protein sequence ID" value="PSW22874.1"/>
    <property type="molecule type" value="Genomic_DNA"/>
</dbReference>
<evidence type="ECO:0000313" key="4">
    <source>
        <dbReference type="Proteomes" id="UP000240481"/>
    </source>
</evidence>
<dbReference type="SUPFAM" id="SSF54637">
    <property type="entry name" value="Thioesterase/thiol ester dehydrase-isomerase"/>
    <property type="match status" value="1"/>
</dbReference>
<comment type="caution">
    <text evidence="3">The sequence shown here is derived from an EMBL/GenBank/DDBJ whole genome shotgun (WGS) entry which is preliminary data.</text>
</comment>
<dbReference type="AlphaFoldDB" id="A0A0J8V937"/>
<dbReference type="Gene3D" id="3.10.129.10">
    <property type="entry name" value="Hotdog Thioesterase"/>
    <property type="match status" value="1"/>
</dbReference>
<dbReference type="Proteomes" id="UP000240481">
    <property type="component" value="Unassembled WGS sequence"/>
</dbReference>
<proteinExistence type="inferred from homology"/>
<name>A0A0J8V937_9GAMM</name>
<dbReference type="OrthoDB" id="9800856at2"/>
<comment type="similarity">
    <text evidence="1">Belongs to the 4-hydroxybenzoyl-CoA thioesterase family.</text>
</comment>
<organism evidence="3 4">
    <name type="scientific">Photobacterium swingsii</name>
    <dbReference type="NCBI Taxonomy" id="680026"/>
    <lineage>
        <taxon>Bacteria</taxon>
        <taxon>Pseudomonadati</taxon>
        <taxon>Pseudomonadota</taxon>
        <taxon>Gammaproteobacteria</taxon>
        <taxon>Vibrionales</taxon>
        <taxon>Vibrionaceae</taxon>
        <taxon>Photobacterium</taxon>
    </lineage>
</organism>
<reference evidence="3 4" key="1">
    <citation type="submission" date="2018-01" db="EMBL/GenBank/DDBJ databases">
        <title>Whole genome sequencing of Histamine producing bacteria.</title>
        <authorList>
            <person name="Butler K."/>
        </authorList>
    </citation>
    <scope>NUCLEOTIDE SEQUENCE [LARGE SCALE GENOMIC DNA]</scope>
    <source>
        <strain evidence="3 4">DSM 24669</strain>
    </source>
</reference>
<sequence>MTKIAQPLTAEVTIVTSFQDADPMGVIYHGNYFRYFEEARHALMEKIGYSYREMQASGYVWPIIDTRVKYVKPLPFNHAIRVTATMTEWENRLRVDYVIFDLDSGKRLTKAHTMQVAVHIDNGEMCYVSPTVFTDKVEAYHAGKTE</sequence>
<dbReference type="InterPro" id="IPR029069">
    <property type="entry name" value="HotDog_dom_sf"/>
</dbReference>
<dbReference type="PANTHER" id="PTHR31793:SF27">
    <property type="entry name" value="NOVEL THIOESTERASE SUPERFAMILY DOMAIN AND SAPOSIN A-TYPE DOMAIN CONTAINING PROTEIN (0610012H03RIK)"/>
    <property type="match status" value="1"/>
</dbReference>
<dbReference type="Pfam" id="PF13279">
    <property type="entry name" value="4HBT_2"/>
    <property type="match status" value="1"/>
</dbReference>